<evidence type="ECO:0000256" key="2">
    <source>
        <dbReference type="SAM" id="SignalP"/>
    </source>
</evidence>
<dbReference type="NCBIfam" id="TIGR04222">
    <property type="entry name" value="near_uncomplex"/>
    <property type="match status" value="1"/>
</dbReference>
<dbReference type="AlphaFoldDB" id="A0A0D7CF68"/>
<reference evidence="3 4" key="1">
    <citation type="submission" date="2014-09" db="EMBL/GenBank/DDBJ databases">
        <title>Draft genome sequence of Streptomyces natalensis ATCC 27448, producer of the antifungal pimaricin.</title>
        <authorList>
            <person name="Mendes M.V."/>
            <person name="Beites T."/>
            <person name="Pires S."/>
            <person name="Santos C.L."/>
            <person name="Moradas-Ferreira P."/>
        </authorList>
    </citation>
    <scope>NUCLEOTIDE SEQUENCE [LARGE SCALE GENOMIC DNA]</scope>
    <source>
        <strain evidence="3 4">ATCC 27448</strain>
    </source>
</reference>
<evidence type="ECO:0000313" key="3">
    <source>
        <dbReference type="EMBL" id="KIZ14833.1"/>
    </source>
</evidence>
<keyword evidence="1" id="KW-0472">Membrane</keyword>
<comment type="caution">
    <text evidence="3">The sequence shown here is derived from an EMBL/GenBank/DDBJ whole genome shotgun (WGS) entry which is preliminary data.</text>
</comment>
<evidence type="ECO:0000313" key="4">
    <source>
        <dbReference type="Proteomes" id="UP000032458"/>
    </source>
</evidence>
<dbReference type="InterPro" id="IPR026467">
    <property type="entry name" value="Ser/Gly_Cys_C_dom"/>
</dbReference>
<keyword evidence="2" id="KW-0732">Signal</keyword>
<keyword evidence="1" id="KW-1133">Transmembrane helix</keyword>
<dbReference type="RefSeq" id="WP_030062784.1">
    <property type="nucleotide sequence ID" value="NZ_JRKI01000045.1"/>
</dbReference>
<evidence type="ECO:0000256" key="1">
    <source>
        <dbReference type="SAM" id="Phobius"/>
    </source>
</evidence>
<dbReference type="EMBL" id="JRKI01000045">
    <property type="protein sequence ID" value="KIZ14833.1"/>
    <property type="molecule type" value="Genomic_DNA"/>
</dbReference>
<evidence type="ECO:0008006" key="5">
    <source>
        <dbReference type="Google" id="ProtNLM"/>
    </source>
</evidence>
<proteinExistence type="predicted"/>
<feature type="chain" id="PRO_5002317967" description="Integral membrane protein" evidence="2">
    <location>
        <begin position="24"/>
        <end position="254"/>
    </location>
</feature>
<protein>
    <recommendedName>
        <fullName evidence="5">Integral membrane protein</fullName>
    </recommendedName>
</protein>
<gene>
    <name evidence="3" type="ORF">SNA_30645</name>
</gene>
<name>A0A0D7CF68_9ACTN</name>
<feature type="transmembrane region" description="Helical" evidence="1">
    <location>
        <begin position="153"/>
        <end position="170"/>
    </location>
</feature>
<organism evidence="3 4">
    <name type="scientific">Streptomyces natalensis ATCC 27448</name>
    <dbReference type="NCBI Taxonomy" id="1240678"/>
    <lineage>
        <taxon>Bacteria</taxon>
        <taxon>Bacillati</taxon>
        <taxon>Actinomycetota</taxon>
        <taxon>Actinomycetes</taxon>
        <taxon>Kitasatosporales</taxon>
        <taxon>Streptomycetaceae</taxon>
        <taxon>Streptomyces</taxon>
    </lineage>
</organism>
<sequence>MWLLFLVIASVAAALSCAQVCRAAVAAADAPRQAPAAVDDELRPAELTVYETAYLAGGPQRLADVALVSMAQKRRLLLAHTGWASVVAPVGRDAMECAVLAAIGPEGQRRIPDVRDGLAATDAVRALSDRLVAAGLALPDHARTAVGTAVRQLRHTVLLVALAAAAALWAAPPDTWSGLVLAWFALPLILTGGTWVMARREFHPYPDRATPAGERLLRRQVRSGAGAALTALAVHGRAALHDPALRAALHSSGA</sequence>
<dbReference type="PATRIC" id="fig|1240678.4.peg.6561"/>
<dbReference type="Proteomes" id="UP000032458">
    <property type="component" value="Unassembled WGS sequence"/>
</dbReference>
<accession>A0A0D7CF68</accession>
<feature type="transmembrane region" description="Helical" evidence="1">
    <location>
        <begin position="176"/>
        <end position="198"/>
    </location>
</feature>
<keyword evidence="1" id="KW-0812">Transmembrane</keyword>
<feature type="signal peptide" evidence="2">
    <location>
        <begin position="1"/>
        <end position="23"/>
    </location>
</feature>
<keyword evidence="4" id="KW-1185">Reference proteome</keyword>